<dbReference type="Pfam" id="PF00169">
    <property type="entry name" value="PH"/>
    <property type="match status" value="1"/>
</dbReference>
<reference evidence="3" key="1">
    <citation type="submission" date="2022-07" db="EMBL/GenBank/DDBJ databases">
        <title>Phylogenomic reconstructions and comparative analyses of Kickxellomycotina fungi.</title>
        <authorList>
            <person name="Reynolds N.K."/>
            <person name="Stajich J.E."/>
            <person name="Barry K."/>
            <person name="Grigoriev I.V."/>
            <person name="Crous P."/>
            <person name="Smith M.E."/>
        </authorList>
    </citation>
    <scope>NUCLEOTIDE SEQUENCE</scope>
    <source>
        <strain evidence="3">BCRC 34381</strain>
    </source>
</reference>
<evidence type="ECO:0000313" key="4">
    <source>
        <dbReference type="Proteomes" id="UP001143981"/>
    </source>
</evidence>
<sequence length="553" mass="61215">IPLSASQNLLVERLHEEELFVDSHHELVVWIRVLELGFDGGWEKAPSSRESGLSPALLLRQGLQRRVEIVVGHNASQNLRISGVAGLQVGCPVLVDAKGRLAGRYASTPGHHGQRGMMPLSITRVALADEHTRVDNRCFVTVTAAWDTSVYGSRLLDSPTERGKRVRLALNLALTIDNGQGTLDLSTGLFAEVCSRQSITGRRSWLAQLADAASGVLRSGISLAPDERHATRPAQPPSSPHAAPAAGSADDGYPPVDDPVFRVFSVTLAPVSPTRGRESLWRLNTGKKYVRGEETLLPWQPRSVRFVDEYHKMECLEAWRLVVARARERLEEIGPELHVPTADEANDMRRAVIAASTDSDGPAAELTMRQQRAYQLVHEAIQRLRTFRRVPNCALDLQQEPVQAALSEEALESLADALPTPSDGQPLSLASLRGLVRRLPQAVRPINMQGHFSRHGWMDVLDTNSVGADVWTRRWCVVERPYLFIFRDAAGHHLDNVVNISSARIAINPHVAEMVGRDSVLALYTNTNAYLLSPPVDEIQHWISAMDEWYFML</sequence>
<comment type="caution">
    <text evidence="3">The sequence shown here is derived from an EMBL/GenBank/DDBJ whole genome shotgun (WGS) entry which is preliminary data.</text>
</comment>
<dbReference type="AlphaFoldDB" id="A0A9W8CQ47"/>
<evidence type="ECO:0000256" key="1">
    <source>
        <dbReference type="SAM" id="MobiDB-lite"/>
    </source>
</evidence>
<dbReference type="InterPro" id="IPR001849">
    <property type="entry name" value="PH_domain"/>
</dbReference>
<feature type="domain" description="PH" evidence="2">
    <location>
        <begin position="451"/>
        <end position="553"/>
    </location>
</feature>
<proteinExistence type="predicted"/>
<gene>
    <name evidence="3" type="ORF">LPJ61_006257</name>
</gene>
<name>A0A9W8CQ47_9FUNG</name>
<dbReference type="SMART" id="SM00233">
    <property type="entry name" value="PH"/>
    <property type="match status" value="1"/>
</dbReference>
<evidence type="ECO:0000313" key="3">
    <source>
        <dbReference type="EMBL" id="KAJ1719758.1"/>
    </source>
</evidence>
<dbReference type="InterPro" id="IPR022164">
    <property type="entry name" value="Kinesin-like"/>
</dbReference>
<keyword evidence="4" id="KW-1185">Reference proteome</keyword>
<dbReference type="Proteomes" id="UP001143981">
    <property type="component" value="Unassembled WGS sequence"/>
</dbReference>
<dbReference type="Pfam" id="PF12473">
    <property type="entry name" value="DUF3694"/>
    <property type="match status" value="1"/>
</dbReference>
<dbReference type="SUPFAM" id="SSF50729">
    <property type="entry name" value="PH domain-like"/>
    <property type="match status" value="1"/>
</dbReference>
<evidence type="ECO:0000259" key="2">
    <source>
        <dbReference type="PROSITE" id="PS50003"/>
    </source>
</evidence>
<accession>A0A9W8CQ47</accession>
<dbReference type="PROSITE" id="PS50003">
    <property type="entry name" value="PH_DOMAIN"/>
    <property type="match status" value="1"/>
</dbReference>
<feature type="non-terminal residue" evidence="3">
    <location>
        <position position="1"/>
    </location>
</feature>
<dbReference type="EMBL" id="JANBOI010002813">
    <property type="protein sequence ID" value="KAJ1719758.1"/>
    <property type="molecule type" value="Genomic_DNA"/>
</dbReference>
<dbReference type="InterPro" id="IPR011993">
    <property type="entry name" value="PH-like_dom_sf"/>
</dbReference>
<dbReference type="Gene3D" id="2.30.29.30">
    <property type="entry name" value="Pleckstrin-homology domain (PH domain)/Phosphotyrosine-binding domain (PTB)"/>
    <property type="match status" value="1"/>
</dbReference>
<feature type="region of interest" description="Disordered" evidence="1">
    <location>
        <begin position="228"/>
        <end position="252"/>
    </location>
</feature>
<dbReference type="OrthoDB" id="3176171at2759"/>
<organism evidence="3 4">
    <name type="scientific">Coemansia biformis</name>
    <dbReference type="NCBI Taxonomy" id="1286918"/>
    <lineage>
        <taxon>Eukaryota</taxon>
        <taxon>Fungi</taxon>
        <taxon>Fungi incertae sedis</taxon>
        <taxon>Zoopagomycota</taxon>
        <taxon>Kickxellomycotina</taxon>
        <taxon>Kickxellomycetes</taxon>
        <taxon>Kickxellales</taxon>
        <taxon>Kickxellaceae</taxon>
        <taxon>Coemansia</taxon>
    </lineage>
</organism>
<protein>
    <recommendedName>
        <fullName evidence="2">PH domain-containing protein</fullName>
    </recommendedName>
</protein>
<feature type="compositionally biased region" description="Low complexity" evidence="1">
    <location>
        <begin position="240"/>
        <end position="252"/>
    </location>
</feature>